<protein>
    <submittedName>
        <fullName evidence="1">Uncharacterized protein</fullName>
    </submittedName>
</protein>
<proteinExistence type="predicted"/>
<keyword evidence="2" id="KW-1185">Reference proteome</keyword>
<dbReference type="EMBL" id="CP021920">
    <property type="protein sequence ID" value="ASB89210.1"/>
    <property type="molecule type" value="Genomic_DNA"/>
</dbReference>
<evidence type="ECO:0000313" key="1">
    <source>
        <dbReference type="EMBL" id="ASB89210.1"/>
    </source>
</evidence>
<name>A0ABM6LIQ8_9BACI</name>
<reference evidence="1 2" key="1">
    <citation type="submission" date="2017-06" db="EMBL/GenBank/DDBJ databases">
        <title>Genome sequence of Bacillus sonorensis strain SRCM101395.</title>
        <authorList>
            <person name="Cho S.H."/>
        </authorList>
    </citation>
    <scope>NUCLEOTIDE SEQUENCE [LARGE SCALE GENOMIC DNA]</scope>
    <source>
        <strain evidence="1 2">SRCM101395</strain>
    </source>
</reference>
<sequence>MANQVLQAIHVMQKEMREGFKSVNERLDSIDKTLTHIEEQLNNLDGYMKKGNVGG</sequence>
<dbReference type="RefSeq" id="WP_006640456.1">
    <property type="nucleotide sequence ID" value="NZ_BORD01000006.1"/>
</dbReference>
<gene>
    <name evidence="1" type="ORF">S101395_02703</name>
</gene>
<dbReference type="Proteomes" id="UP000196877">
    <property type="component" value="Chromosome"/>
</dbReference>
<dbReference type="GeneID" id="92853345"/>
<evidence type="ECO:0000313" key="2">
    <source>
        <dbReference type="Proteomes" id="UP000196877"/>
    </source>
</evidence>
<accession>A0ABM6LIQ8</accession>
<organism evidence="1 2">
    <name type="scientific">Bacillus sonorensis</name>
    <dbReference type="NCBI Taxonomy" id="119858"/>
    <lineage>
        <taxon>Bacteria</taxon>
        <taxon>Bacillati</taxon>
        <taxon>Bacillota</taxon>
        <taxon>Bacilli</taxon>
        <taxon>Bacillales</taxon>
        <taxon>Bacillaceae</taxon>
        <taxon>Bacillus</taxon>
    </lineage>
</organism>
<dbReference type="Gene3D" id="3.90.20.10">
    <property type="match status" value="1"/>
</dbReference>